<dbReference type="InterPro" id="IPR011006">
    <property type="entry name" value="CheY-like_superfamily"/>
</dbReference>
<comment type="caution">
    <text evidence="3">The sequence shown here is derived from an EMBL/GenBank/DDBJ whole genome shotgun (WGS) entry which is preliminary data.</text>
</comment>
<reference evidence="3 4" key="1">
    <citation type="submission" date="2018-02" db="EMBL/GenBank/DDBJ databases">
        <title>Solimicrobium silvestre gen. nov., sp. nov., isolated from alpine forest soil.</title>
        <authorList>
            <person name="Margesin R."/>
            <person name="Albuquerque L."/>
            <person name="Zhang D.-C."/>
            <person name="Froufe H.J.C."/>
            <person name="Severino R."/>
            <person name="Roxo I."/>
            <person name="Egas C."/>
            <person name="Da Costa M.S."/>
        </authorList>
    </citation>
    <scope>NUCLEOTIDE SEQUENCE [LARGE SCALE GENOMIC DNA]</scope>
    <source>
        <strain evidence="3 4">S20-91</strain>
    </source>
</reference>
<sequence>MTTETSDLFSLLIVDDSRVSRMMIRAFVLDKNPTWQITEASSGDEAMKLVEQHRFDFCTMDINMPGTLGTVATEQILLKYPHMRIAVFSANIQECLRTHAAKLGARFVAKPVTEKSVEQAITFFKNADG</sequence>
<feature type="modified residue" description="4-aspartylphosphate" evidence="1">
    <location>
        <position position="61"/>
    </location>
</feature>
<dbReference type="EMBL" id="PUGF01000009">
    <property type="protein sequence ID" value="PRC93049.1"/>
    <property type="molecule type" value="Genomic_DNA"/>
</dbReference>
<dbReference type="PANTHER" id="PTHR43228:SF1">
    <property type="entry name" value="TWO-COMPONENT RESPONSE REGULATOR ARR22"/>
    <property type="match status" value="1"/>
</dbReference>
<dbReference type="SMART" id="SM00448">
    <property type="entry name" value="REC"/>
    <property type="match status" value="1"/>
</dbReference>
<proteinExistence type="predicted"/>
<evidence type="ECO:0000259" key="2">
    <source>
        <dbReference type="PROSITE" id="PS50110"/>
    </source>
</evidence>
<protein>
    <submittedName>
        <fullName evidence="3">Response regulator receiver domain</fullName>
    </submittedName>
</protein>
<dbReference type="OrthoDB" id="9801101at2"/>
<dbReference type="SUPFAM" id="SSF52172">
    <property type="entry name" value="CheY-like"/>
    <property type="match status" value="1"/>
</dbReference>
<dbReference type="PROSITE" id="PS50110">
    <property type="entry name" value="RESPONSE_REGULATORY"/>
    <property type="match status" value="1"/>
</dbReference>
<dbReference type="PANTHER" id="PTHR43228">
    <property type="entry name" value="TWO-COMPONENT RESPONSE REGULATOR"/>
    <property type="match status" value="1"/>
</dbReference>
<dbReference type="GO" id="GO:0000160">
    <property type="term" value="P:phosphorelay signal transduction system"/>
    <property type="evidence" value="ECO:0007669"/>
    <property type="project" value="InterPro"/>
</dbReference>
<dbReference type="AlphaFoldDB" id="A0A2S9GZ87"/>
<dbReference type="Proteomes" id="UP000237839">
    <property type="component" value="Unassembled WGS sequence"/>
</dbReference>
<keyword evidence="4" id="KW-1185">Reference proteome</keyword>
<evidence type="ECO:0000313" key="4">
    <source>
        <dbReference type="Proteomes" id="UP000237839"/>
    </source>
</evidence>
<name>A0A2S9GZ87_9BURK</name>
<dbReference type="Pfam" id="PF00072">
    <property type="entry name" value="Response_reg"/>
    <property type="match status" value="1"/>
</dbReference>
<dbReference type="Gene3D" id="3.40.50.2300">
    <property type="match status" value="1"/>
</dbReference>
<keyword evidence="1" id="KW-0597">Phosphoprotein</keyword>
<feature type="domain" description="Response regulatory" evidence="2">
    <location>
        <begin position="10"/>
        <end position="125"/>
    </location>
</feature>
<accession>A0A2S9GZ87</accession>
<evidence type="ECO:0000313" key="3">
    <source>
        <dbReference type="EMBL" id="PRC93049.1"/>
    </source>
</evidence>
<dbReference type="InterPro" id="IPR052048">
    <property type="entry name" value="ST_Response_Regulator"/>
</dbReference>
<dbReference type="InterPro" id="IPR001789">
    <property type="entry name" value="Sig_transdc_resp-reg_receiver"/>
</dbReference>
<gene>
    <name evidence="3" type="ORF">S2091_2135</name>
</gene>
<dbReference type="RefSeq" id="WP_105531792.1">
    <property type="nucleotide sequence ID" value="NZ_PUGF01000009.1"/>
</dbReference>
<evidence type="ECO:0000256" key="1">
    <source>
        <dbReference type="PROSITE-ProRule" id="PRU00169"/>
    </source>
</evidence>
<organism evidence="3 4">
    <name type="scientific">Solimicrobium silvestre</name>
    <dbReference type="NCBI Taxonomy" id="2099400"/>
    <lineage>
        <taxon>Bacteria</taxon>
        <taxon>Pseudomonadati</taxon>
        <taxon>Pseudomonadota</taxon>
        <taxon>Betaproteobacteria</taxon>
        <taxon>Burkholderiales</taxon>
        <taxon>Oxalobacteraceae</taxon>
        <taxon>Solimicrobium</taxon>
    </lineage>
</organism>